<keyword evidence="3" id="KW-1185">Reference proteome</keyword>
<dbReference type="PANTHER" id="PTHR12526">
    <property type="entry name" value="GLYCOSYLTRANSFERASE"/>
    <property type="match status" value="1"/>
</dbReference>
<dbReference type="CDD" id="cd03801">
    <property type="entry name" value="GT4_PimA-like"/>
    <property type="match status" value="1"/>
</dbReference>
<evidence type="ECO:0000313" key="2">
    <source>
        <dbReference type="EMBL" id="MEQ2413918.1"/>
    </source>
</evidence>
<dbReference type="Pfam" id="PF00534">
    <property type="entry name" value="Glycos_transf_1"/>
    <property type="match status" value="1"/>
</dbReference>
<keyword evidence="2" id="KW-0328">Glycosyltransferase</keyword>
<comment type="caution">
    <text evidence="2">The sequence shown here is derived from an EMBL/GenBank/DDBJ whole genome shotgun (WGS) entry which is preliminary data.</text>
</comment>
<dbReference type="GO" id="GO:0016757">
    <property type="term" value="F:glycosyltransferase activity"/>
    <property type="evidence" value="ECO:0007669"/>
    <property type="project" value="UniProtKB-KW"/>
</dbReference>
<evidence type="ECO:0000313" key="3">
    <source>
        <dbReference type="Proteomes" id="UP001470752"/>
    </source>
</evidence>
<dbReference type="RefSeq" id="WP_349084144.1">
    <property type="nucleotide sequence ID" value="NZ_JBBNFW010000179.1"/>
</dbReference>
<name>A0ABV1CNQ1_9FIRM</name>
<organism evidence="2 3">
    <name type="scientific">Blautia acetigignens</name>
    <dbReference type="NCBI Taxonomy" id="2981783"/>
    <lineage>
        <taxon>Bacteria</taxon>
        <taxon>Bacillati</taxon>
        <taxon>Bacillota</taxon>
        <taxon>Clostridia</taxon>
        <taxon>Lachnospirales</taxon>
        <taxon>Lachnospiraceae</taxon>
        <taxon>Blautia</taxon>
    </lineage>
</organism>
<dbReference type="PANTHER" id="PTHR12526:SF630">
    <property type="entry name" value="GLYCOSYLTRANSFERASE"/>
    <property type="match status" value="1"/>
</dbReference>
<dbReference type="EMBL" id="JBBNFW010000179">
    <property type="protein sequence ID" value="MEQ2413918.1"/>
    <property type="molecule type" value="Genomic_DNA"/>
</dbReference>
<protein>
    <submittedName>
        <fullName evidence="2">Glycosyltransferase family 4 protein</fullName>
        <ecNumber evidence="2">2.4.-.-</ecNumber>
    </submittedName>
</protein>
<dbReference type="Proteomes" id="UP001470752">
    <property type="component" value="Unassembled WGS sequence"/>
</dbReference>
<dbReference type="SUPFAM" id="SSF53756">
    <property type="entry name" value="UDP-Glycosyltransferase/glycogen phosphorylase"/>
    <property type="match status" value="1"/>
</dbReference>
<sequence length="402" mass="45400">MNILVLASEYPYEKDTNADRTKVVGYFAREWVKQGHKVIAIVDSSTFPNVYYAVGDKIKGIVTKTFDVSRAPDRLWTKRFSYDDFGVHVENIPIVKYIPHGRFSQRAIDNQLKEIDAILKANKFVPDVVTGHWVNPQIILVPQIAQKYNAKAAFVFHADYGKENCEKFGVQQYLDQIDHIGFRSQSALNAAKGYLTFKEEPFVAASGIPDAFVEKLTSDSKKSFGDSTRIITAGRLVEYKKIDVALSAAVKVFSNAKYDFVVAGDGPMKEKLQGYVNEVQQQEHIHLLGQIDRNALQNKMHESDVFVLISKHETFGLVYLEAMLQGCIVIASKFGGVDGIIKDGENGFLCEEGDEEKLIRVFNRIKSMTIEEKRTISRNAVETAKRFTEKTVAERYLCQICK</sequence>
<gene>
    <name evidence="2" type="ORF">AAAX94_12940</name>
</gene>
<feature type="domain" description="Glycosyl transferase family 1" evidence="1">
    <location>
        <begin position="220"/>
        <end position="380"/>
    </location>
</feature>
<evidence type="ECO:0000259" key="1">
    <source>
        <dbReference type="Pfam" id="PF00534"/>
    </source>
</evidence>
<reference evidence="2 3" key="1">
    <citation type="submission" date="2024-04" db="EMBL/GenBank/DDBJ databases">
        <title>Human intestinal bacterial collection.</title>
        <authorList>
            <person name="Pauvert C."/>
            <person name="Hitch T.C.A."/>
            <person name="Clavel T."/>
        </authorList>
    </citation>
    <scope>NUCLEOTIDE SEQUENCE [LARGE SCALE GENOMIC DNA]</scope>
    <source>
        <strain evidence="2 3">CLA-AA-H161</strain>
    </source>
</reference>
<keyword evidence="2" id="KW-0808">Transferase</keyword>
<accession>A0ABV1CNQ1</accession>
<dbReference type="EC" id="2.4.-.-" evidence="2"/>
<proteinExistence type="predicted"/>
<dbReference type="Gene3D" id="3.40.50.2000">
    <property type="entry name" value="Glycogen Phosphorylase B"/>
    <property type="match status" value="2"/>
</dbReference>
<dbReference type="InterPro" id="IPR001296">
    <property type="entry name" value="Glyco_trans_1"/>
</dbReference>